<dbReference type="InterPro" id="IPR052358">
    <property type="entry name" value="Aro_Compnd_Degr_Hydrolases"/>
</dbReference>
<feature type="region of interest" description="Disordered" evidence="1">
    <location>
        <begin position="1"/>
        <end position="22"/>
    </location>
</feature>
<feature type="domain" description="Amidohydrolase-related" evidence="2">
    <location>
        <begin position="31"/>
        <end position="297"/>
    </location>
</feature>
<dbReference type="RefSeq" id="WP_245883683.1">
    <property type="nucleotide sequence ID" value="NZ_PVTT01000001.1"/>
</dbReference>
<evidence type="ECO:0000256" key="1">
    <source>
        <dbReference type="SAM" id="MobiDB-lite"/>
    </source>
</evidence>
<protein>
    <submittedName>
        <fullName evidence="3">Putative TIM-barrel fold metal-dependent hydrolase</fullName>
    </submittedName>
</protein>
<dbReference type="AlphaFoldDB" id="A0A2T0X733"/>
<name>A0A2T0X733_9RHOB</name>
<dbReference type="SUPFAM" id="SSF51556">
    <property type="entry name" value="Metallo-dependent hydrolases"/>
    <property type="match status" value="1"/>
</dbReference>
<comment type="caution">
    <text evidence="3">The sequence shown here is derived from an EMBL/GenBank/DDBJ whole genome shotgun (WGS) entry which is preliminary data.</text>
</comment>
<keyword evidence="4" id="KW-1185">Reference proteome</keyword>
<dbReference type="Proteomes" id="UP000238801">
    <property type="component" value="Unassembled WGS sequence"/>
</dbReference>
<dbReference type="EMBL" id="PVTT01000001">
    <property type="protein sequence ID" value="PRY94746.1"/>
    <property type="molecule type" value="Genomic_DNA"/>
</dbReference>
<dbReference type="PANTHER" id="PTHR35563:SF2">
    <property type="entry name" value="BARREL METAL-DEPENDENT HYDROLASE, PUTATIVE (AFU_ORTHOLOGUE AFUA_1G16240)-RELATED"/>
    <property type="match status" value="1"/>
</dbReference>
<dbReference type="InterPro" id="IPR006680">
    <property type="entry name" value="Amidohydro-rel"/>
</dbReference>
<dbReference type="Pfam" id="PF04909">
    <property type="entry name" value="Amidohydro_2"/>
    <property type="match status" value="1"/>
</dbReference>
<gene>
    <name evidence="3" type="ORF">BCF33_0344</name>
</gene>
<reference evidence="3 4" key="1">
    <citation type="submission" date="2018-03" db="EMBL/GenBank/DDBJ databases">
        <title>Genomic Encyclopedia of Archaeal and Bacterial Type Strains, Phase II (KMG-II): from individual species to whole genera.</title>
        <authorList>
            <person name="Goeker M."/>
        </authorList>
    </citation>
    <scope>NUCLEOTIDE SEQUENCE [LARGE SCALE GENOMIC DNA]</scope>
    <source>
        <strain evidence="3 4">DSM 29318</strain>
    </source>
</reference>
<evidence type="ECO:0000313" key="4">
    <source>
        <dbReference type="Proteomes" id="UP000238801"/>
    </source>
</evidence>
<dbReference type="Gene3D" id="3.20.20.140">
    <property type="entry name" value="Metal-dependent hydrolases"/>
    <property type="match status" value="1"/>
</dbReference>
<dbReference type="PANTHER" id="PTHR35563">
    <property type="entry name" value="BARREL METAL-DEPENDENT HYDROLASE, PUTATIVE (AFU_ORTHOLOGUE AFUA_1G16240)-RELATED"/>
    <property type="match status" value="1"/>
</dbReference>
<evidence type="ECO:0000259" key="2">
    <source>
        <dbReference type="Pfam" id="PF04909"/>
    </source>
</evidence>
<dbReference type="InterPro" id="IPR032466">
    <property type="entry name" value="Metal_Hydrolase"/>
</dbReference>
<dbReference type="GO" id="GO:0016787">
    <property type="term" value="F:hydrolase activity"/>
    <property type="evidence" value="ECO:0007669"/>
    <property type="project" value="UniProtKB-KW"/>
</dbReference>
<accession>A0A2T0X733</accession>
<keyword evidence="3" id="KW-0378">Hydrolase</keyword>
<organism evidence="3 4">
    <name type="scientific">Hasllibacter halocynthiae</name>
    <dbReference type="NCBI Taxonomy" id="595589"/>
    <lineage>
        <taxon>Bacteria</taxon>
        <taxon>Pseudomonadati</taxon>
        <taxon>Pseudomonadota</taxon>
        <taxon>Alphaproteobacteria</taxon>
        <taxon>Rhodobacterales</taxon>
        <taxon>Roseobacteraceae</taxon>
        <taxon>Hasllibacter</taxon>
    </lineage>
</organism>
<sequence>MPDAPQDRIPAGEAPARMPKVPTTRAPLGACDAHVHMLSGPEHALSGTHAESPAEIGGYEEWLTLFRLHLDTLGCTRAVIVQSILYGTDNTVTLETVERLGDMARGIVLVTGDVSDGTLDDLARRGAKGIRINYVHGGVLDWPGAKALAPRLAARGMHVQMLLHADRHMEEVAEDARALPCPLVIDHAGWPSDLGPGPRSPGFAALCDALKDGNVWAKLSAPYRLSPDWDDTDPFVRALVAANPERCLWGSDWPHIMLGGATMPDAGRLLDRFMEQVPDPGDRQRILVDNPARLYGF</sequence>
<evidence type="ECO:0000313" key="3">
    <source>
        <dbReference type="EMBL" id="PRY94746.1"/>
    </source>
</evidence>
<proteinExistence type="predicted"/>